<accession>A0A377PVP3</accession>
<protein>
    <recommendedName>
        <fullName evidence="7">tRNA (guanine-N(7)-)-methyltransferase</fullName>
        <ecNumber evidence="7">2.1.1.33</ecNumber>
    </recommendedName>
    <alternativeName>
        <fullName evidence="7">tRNA (guanine(46)-N(7))-methyltransferase</fullName>
    </alternativeName>
    <alternativeName>
        <fullName evidence="7">tRNA(m7G46)-methyltransferase</fullName>
    </alternativeName>
</protein>
<organism evidence="8 11">
    <name type="scientific">Helicobacter muridarum</name>
    <dbReference type="NCBI Taxonomy" id="216"/>
    <lineage>
        <taxon>Bacteria</taxon>
        <taxon>Pseudomonadati</taxon>
        <taxon>Campylobacterota</taxon>
        <taxon>Epsilonproteobacteria</taxon>
        <taxon>Campylobacterales</taxon>
        <taxon>Helicobacteraceae</taxon>
        <taxon>Helicobacter</taxon>
    </lineage>
</organism>
<evidence type="ECO:0000256" key="4">
    <source>
        <dbReference type="ARBA" id="ARBA00022679"/>
    </source>
</evidence>
<dbReference type="PANTHER" id="PTHR23417:SF14">
    <property type="entry name" value="PENTACOTRIPEPTIDE-REPEAT REGION OF PRORP DOMAIN-CONTAINING PROTEIN"/>
    <property type="match status" value="1"/>
</dbReference>
<dbReference type="EC" id="2.1.1.33" evidence="7"/>
<evidence type="ECO:0000256" key="7">
    <source>
        <dbReference type="HAMAP-Rule" id="MF_01057"/>
    </source>
</evidence>
<dbReference type="NCBIfam" id="TIGR00091">
    <property type="entry name" value="tRNA (guanosine(46)-N7)-methyltransferase TrmB"/>
    <property type="match status" value="1"/>
</dbReference>
<evidence type="ECO:0000256" key="6">
    <source>
        <dbReference type="ARBA" id="ARBA00022694"/>
    </source>
</evidence>
<dbReference type="GO" id="GO:0008176">
    <property type="term" value="F:tRNA (guanine(46)-N7)-methyltransferase activity"/>
    <property type="evidence" value="ECO:0007669"/>
    <property type="project" value="UniProtKB-UniRule"/>
</dbReference>
<evidence type="ECO:0000313" key="8">
    <source>
        <dbReference type="EMBL" id="STQ86647.1"/>
    </source>
</evidence>
<keyword evidence="4 7" id="KW-0808">Transferase</keyword>
<dbReference type="UniPathway" id="UPA00989"/>
<dbReference type="OrthoDB" id="9802090at2"/>
<comment type="catalytic activity">
    <reaction evidence="1 7">
        <text>guanosine(46) in tRNA + S-adenosyl-L-methionine = N(7)-methylguanosine(46) in tRNA + S-adenosyl-L-homocysteine</text>
        <dbReference type="Rhea" id="RHEA:42708"/>
        <dbReference type="Rhea" id="RHEA-COMP:10188"/>
        <dbReference type="Rhea" id="RHEA-COMP:10189"/>
        <dbReference type="ChEBI" id="CHEBI:57856"/>
        <dbReference type="ChEBI" id="CHEBI:59789"/>
        <dbReference type="ChEBI" id="CHEBI:74269"/>
        <dbReference type="ChEBI" id="CHEBI:74480"/>
        <dbReference type="EC" id="2.1.1.33"/>
    </reaction>
</comment>
<dbReference type="EMBL" id="UGJE01000002">
    <property type="protein sequence ID" value="STQ86647.1"/>
    <property type="molecule type" value="Genomic_DNA"/>
</dbReference>
<comment type="pathway">
    <text evidence="7">tRNA modification; N(7)-methylguanine-tRNA biosynthesis.</text>
</comment>
<dbReference type="GO" id="GO:0043527">
    <property type="term" value="C:tRNA methyltransferase complex"/>
    <property type="evidence" value="ECO:0007669"/>
    <property type="project" value="TreeGrafter"/>
</dbReference>
<dbReference type="InterPro" id="IPR055361">
    <property type="entry name" value="tRNA_methyltr_TrmB_bact"/>
</dbReference>
<evidence type="ECO:0000256" key="1">
    <source>
        <dbReference type="ARBA" id="ARBA00000142"/>
    </source>
</evidence>
<evidence type="ECO:0000313" key="10">
    <source>
        <dbReference type="Proteomes" id="UP000029922"/>
    </source>
</evidence>
<keyword evidence="3 7" id="KW-0489">Methyltransferase</keyword>
<keyword evidence="6 7" id="KW-0819">tRNA processing</keyword>
<feature type="binding site" evidence="7">
    <location>
        <position position="200"/>
    </location>
    <ligand>
        <name>substrate</name>
    </ligand>
</feature>
<dbReference type="PROSITE" id="PS51625">
    <property type="entry name" value="SAM_MT_TRMB"/>
    <property type="match status" value="1"/>
</dbReference>
<dbReference type="EMBL" id="JRPD02000004">
    <property type="protein sequence ID" value="TLE00875.1"/>
    <property type="molecule type" value="Genomic_DNA"/>
</dbReference>
<keyword evidence="5 7" id="KW-0949">S-adenosyl-L-methionine</keyword>
<sequence length="396" mass="46859">MPHFISLNKFLQTNTKHGDFQILDYIYNESFPNLAILPVIYNNEMIFIRHIQRADSYIYKIDKIARIADIAKMKELLQFISTDLNVLAHNLNFTKKKHKLGFQNGFLLDIAKLGELKPDLIEIGFGSGRHILELAKNNLNKTIIGFEIHPPSIRQVINSINLYNINNLYICNIDARLGIQVIQSDFVEKIFLHFPVPWNKAKHRRVFSREFLEHSLRILKDSGNLNIRTDDFEYFQDCIKECFEMNCIHIEIYKNKKTNVISKYERKWNAMQKNIYDVNIFKQTLEIKSKDDVGYFEFPYRLCDLKLFCNKKWIEKDFFISIGNLYESKLNSKLSLAQITFGSFYMPFNTYLIMEDHKIRYLKHPLNIQSHRLAHKFLDSILAQKSELTSCLYDKN</sequence>
<proteinExistence type="inferred from homology"/>
<name>A0A377PVP3_9HELI</name>
<dbReference type="Pfam" id="PF02390">
    <property type="entry name" value="Methyltransf_4"/>
    <property type="match status" value="1"/>
</dbReference>
<keyword evidence="11" id="KW-1185">Reference proteome</keyword>
<dbReference type="Proteomes" id="UP000029922">
    <property type="component" value="Unassembled WGS sequence"/>
</dbReference>
<feature type="binding site" evidence="7">
    <location>
        <position position="122"/>
    </location>
    <ligand>
        <name>S-adenosyl-L-methionine</name>
        <dbReference type="ChEBI" id="CHEBI:59789"/>
    </ligand>
</feature>
<comment type="caution">
    <text evidence="7">Lacks conserved residue(s) required for the propagation of feature annotation.</text>
</comment>
<dbReference type="HAMAP" id="MF_01057">
    <property type="entry name" value="tRNA_methyltr_TrmB"/>
    <property type="match status" value="1"/>
</dbReference>
<evidence type="ECO:0000256" key="2">
    <source>
        <dbReference type="ARBA" id="ARBA00003015"/>
    </source>
</evidence>
<reference evidence="9 10" key="1">
    <citation type="journal article" date="2014" name="Genome Announc.">
        <title>Draft genome sequences of eight enterohepatic helicobacter species isolated from both laboratory and wild rodents.</title>
        <authorList>
            <person name="Sheh A."/>
            <person name="Shen Z."/>
            <person name="Fox J.G."/>
        </authorList>
    </citation>
    <scope>NUCLEOTIDE SEQUENCE [LARGE SCALE GENOMIC DNA]</scope>
    <source>
        <strain evidence="9 10">ST1</strain>
    </source>
</reference>
<dbReference type="SUPFAM" id="SSF53335">
    <property type="entry name" value="S-adenosyl-L-methionine-dependent methyltransferases"/>
    <property type="match status" value="1"/>
</dbReference>
<dbReference type="Gene3D" id="3.40.50.150">
    <property type="entry name" value="Vaccinia Virus protein VP39"/>
    <property type="match status" value="1"/>
</dbReference>
<dbReference type="InterPro" id="IPR003358">
    <property type="entry name" value="tRNA_(Gua-N-7)_MeTrfase_Trmb"/>
</dbReference>
<dbReference type="PANTHER" id="PTHR23417">
    <property type="entry name" value="3-DEOXY-D-MANNO-OCTULOSONIC-ACID TRANSFERASE/TRNA GUANINE-N 7 - -METHYLTRANSFERASE"/>
    <property type="match status" value="1"/>
</dbReference>
<feature type="binding site" evidence="7">
    <location>
        <position position="174"/>
    </location>
    <ligand>
        <name>S-adenosyl-L-methionine</name>
        <dbReference type="ChEBI" id="CHEBI:59789"/>
    </ligand>
</feature>
<comment type="similarity">
    <text evidence="7">Belongs to the class I-like SAM-binding methyltransferase superfamily. TrmB family.</text>
</comment>
<evidence type="ECO:0000313" key="9">
    <source>
        <dbReference type="EMBL" id="TLE00875.1"/>
    </source>
</evidence>
<feature type="binding site" evidence="7">
    <location>
        <position position="147"/>
    </location>
    <ligand>
        <name>S-adenosyl-L-methionine</name>
        <dbReference type="ChEBI" id="CHEBI:59789"/>
    </ligand>
</feature>
<reference evidence="8 11" key="2">
    <citation type="submission" date="2018-06" db="EMBL/GenBank/DDBJ databases">
        <authorList>
            <consortium name="Pathogen Informatics"/>
            <person name="Doyle S."/>
        </authorList>
    </citation>
    <scope>NUCLEOTIDE SEQUENCE [LARGE SCALE GENOMIC DNA]</scope>
    <source>
        <strain evidence="8 11">NCTC12714</strain>
    </source>
</reference>
<evidence type="ECO:0000256" key="3">
    <source>
        <dbReference type="ARBA" id="ARBA00022603"/>
    </source>
</evidence>
<evidence type="ECO:0000256" key="5">
    <source>
        <dbReference type="ARBA" id="ARBA00022691"/>
    </source>
</evidence>
<gene>
    <name evidence="7 8" type="primary">trmB</name>
    <name evidence="9" type="ORF">LS73_002950</name>
    <name evidence="8" type="ORF">NCTC12714_01458</name>
</gene>
<evidence type="ECO:0000313" key="11">
    <source>
        <dbReference type="Proteomes" id="UP000255139"/>
    </source>
</evidence>
<feature type="binding site" evidence="7">
    <location>
        <position position="230"/>
    </location>
    <ligand>
        <name>substrate</name>
    </ligand>
</feature>
<dbReference type="Proteomes" id="UP000255139">
    <property type="component" value="Unassembled WGS sequence"/>
</dbReference>
<dbReference type="RefSeq" id="WP_052089582.1">
    <property type="nucleotide sequence ID" value="NZ_FZML01000003.1"/>
</dbReference>
<comment type="function">
    <text evidence="2 7">Catalyzes the formation of N(7)-methylguanine at position 46 (m7G46) in tRNA.</text>
</comment>
<dbReference type="AlphaFoldDB" id="A0A377PVP3"/>
<dbReference type="InterPro" id="IPR029063">
    <property type="entry name" value="SAM-dependent_MTases_sf"/>
</dbReference>